<organism evidence="11 12">
    <name type="scientific">Callosobruchus maculatus</name>
    <name type="common">Southern cowpea weevil</name>
    <name type="synonym">Pulse bruchid</name>
    <dbReference type="NCBI Taxonomy" id="64391"/>
    <lineage>
        <taxon>Eukaryota</taxon>
        <taxon>Metazoa</taxon>
        <taxon>Ecdysozoa</taxon>
        <taxon>Arthropoda</taxon>
        <taxon>Hexapoda</taxon>
        <taxon>Insecta</taxon>
        <taxon>Pterygota</taxon>
        <taxon>Neoptera</taxon>
        <taxon>Endopterygota</taxon>
        <taxon>Coleoptera</taxon>
        <taxon>Polyphaga</taxon>
        <taxon>Cucujiformia</taxon>
        <taxon>Chrysomeloidea</taxon>
        <taxon>Chrysomelidae</taxon>
        <taxon>Bruchinae</taxon>
        <taxon>Bruchini</taxon>
        <taxon>Callosobruchus</taxon>
    </lineage>
</organism>
<evidence type="ECO:0000259" key="10">
    <source>
        <dbReference type="Pfam" id="PF04083"/>
    </source>
</evidence>
<dbReference type="OrthoDB" id="9974421at2759"/>
<gene>
    <name evidence="11" type="ORF">CALMAC_LOCUS17465</name>
</gene>
<dbReference type="Proteomes" id="UP000410492">
    <property type="component" value="Unassembled WGS sequence"/>
</dbReference>
<dbReference type="GO" id="GO:0016788">
    <property type="term" value="F:hydrolase activity, acting on ester bonds"/>
    <property type="evidence" value="ECO:0007669"/>
    <property type="project" value="InterPro"/>
</dbReference>
<dbReference type="EMBL" id="CAACVG010012034">
    <property type="protein sequence ID" value="VEN59465.1"/>
    <property type="molecule type" value="Genomic_DNA"/>
</dbReference>
<dbReference type="Gene3D" id="3.40.50.1820">
    <property type="entry name" value="alpha/beta hydrolase"/>
    <property type="match status" value="1"/>
</dbReference>
<feature type="chain" id="PRO_5024815600" description="Lipase" evidence="9">
    <location>
        <begin position="17"/>
        <end position="420"/>
    </location>
</feature>
<dbReference type="PANTHER" id="PTHR11005">
    <property type="entry name" value="LYSOSOMAL ACID LIPASE-RELATED"/>
    <property type="match status" value="1"/>
</dbReference>
<dbReference type="InterPro" id="IPR029058">
    <property type="entry name" value="AB_hydrolase_fold"/>
</dbReference>
<feature type="signal peptide" evidence="9">
    <location>
        <begin position="1"/>
        <end position="16"/>
    </location>
</feature>
<evidence type="ECO:0000256" key="6">
    <source>
        <dbReference type="ARBA" id="ARBA00023180"/>
    </source>
</evidence>
<dbReference type="FunFam" id="3.40.50.1820:FF:000021">
    <property type="entry name" value="Lipase"/>
    <property type="match status" value="1"/>
</dbReference>
<feature type="active site" description="Nucleophile" evidence="8">
    <location>
        <position position="189"/>
    </location>
</feature>
<evidence type="ECO:0000256" key="4">
    <source>
        <dbReference type="ARBA" id="ARBA00022963"/>
    </source>
</evidence>
<protein>
    <recommendedName>
        <fullName evidence="7">Lipase</fullName>
    </recommendedName>
</protein>
<dbReference type="GO" id="GO:0016042">
    <property type="term" value="P:lipid catabolic process"/>
    <property type="evidence" value="ECO:0007669"/>
    <property type="project" value="UniProtKB-KW"/>
</dbReference>
<dbReference type="SUPFAM" id="SSF53474">
    <property type="entry name" value="alpha/beta-Hydrolases"/>
    <property type="match status" value="1"/>
</dbReference>
<reference evidence="11 12" key="1">
    <citation type="submission" date="2019-01" db="EMBL/GenBank/DDBJ databases">
        <authorList>
            <person name="Sayadi A."/>
        </authorList>
    </citation>
    <scope>NUCLEOTIDE SEQUENCE [LARGE SCALE GENOMIC DNA]</scope>
</reference>
<feature type="active site" description="Charge relay system" evidence="8">
    <location>
        <position position="364"/>
    </location>
</feature>
<feature type="active site" description="Charge relay system" evidence="8">
    <location>
        <position position="396"/>
    </location>
</feature>
<dbReference type="InterPro" id="IPR025483">
    <property type="entry name" value="Lipase_euk"/>
</dbReference>
<evidence type="ECO:0000256" key="7">
    <source>
        <dbReference type="PIRNR" id="PIRNR000862"/>
    </source>
</evidence>
<proteinExistence type="inferred from homology"/>
<accession>A0A653DGY2</accession>
<name>A0A653DGY2_CALMS</name>
<evidence type="ECO:0000256" key="3">
    <source>
        <dbReference type="ARBA" id="ARBA00022801"/>
    </source>
</evidence>
<keyword evidence="2 9" id="KW-0732">Signal</keyword>
<comment type="similarity">
    <text evidence="1 7">Belongs to the AB hydrolase superfamily. Lipase family.</text>
</comment>
<dbReference type="PIRSF" id="PIRSF000862">
    <property type="entry name" value="Steryl_ester_lip"/>
    <property type="match status" value="1"/>
</dbReference>
<evidence type="ECO:0000256" key="5">
    <source>
        <dbReference type="ARBA" id="ARBA00023098"/>
    </source>
</evidence>
<evidence type="ECO:0000256" key="9">
    <source>
        <dbReference type="SAM" id="SignalP"/>
    </source>
</evidence>
<evidence type="ECO:0000313" key="12">
    <source>
        <dbReference type="Proteomes" id="UP000410492"/>
    </source>
</evidence>
<keyword evidence="4 7" id="KW-0442">Lipid degradation</keyword>
<dbReference type="InterPro" id="IPR006693">
    <property type="entry name" value="AB_hydrolase_lipase"/>
</dbReference>
<evidence type="ECO:0000256" key="8">
    <source>
        <dbReference type="PIRSR" id="PIRSR000862-1"/>
    </source>
</evidence>
<keyword evidence="6" id="KW-0325">Glycoprotein</keyword>
<keyword evidence="12" id="KW-1185">Reference proteome</keyword>
<dbReference type="Pfam" id="PF04083">
    <property type="entry name" value="Abhydro_lipase"/>
    <property type="match status" value="1"/>
</dbReference>
<sequence>MLTIGFLLAYVCFADARGLGLFDGSEGLKGSSMFGQSFLQQLPELTLEAKAYTTVDIVLRDGYPVENHYVTTSDGYILNVHRIPRGKSGKKNNKVALLQHGILASSSDWVITGPGKALGYMLAEEGYDVWLGNARGNMYSRNHTTLDPDKNMTFWDFSWHEIGLVDLPAMIDYILDQTGTDGLYYAGHSQGTTVFYVMAAEMPEYNQKIKAHVSLAPVAYLSHVTSPVIKLVGMWERPIQMLFDMLGPHEFLPRQGFVSAVSEFLCSPDRKISLLICENMLFSVAGFNPVQTNTSLLPNIMAHAPAGASTRQVLHYGQVLRTGRFHPYDFGKKENLQRYKSRHPPNYKLSKITAPVYLIYSRNDWLASEKDVRKLCSELGSTCKGAFLISDSSFNHLDFVYGIYTEKLINPKVMSLFSRH</sequence>
<feature type="domain" description="Partial AB-hydrolase lipase" evidence="10">
    <location>
        <begin position="55"/>
        <end position="112"/>
    </location>
</feature>
<evidence type="ECO:0000256" key="2">
    <source>
        <dbReference type="ARBA" id="ARBA00022729"/>
    </source>
</evidence>
<keyword evidence="3 7" id="KW-0378">Hydrolase</keyword>
<evidence type="ECO:0000313" key="11">
    <source>
        <dbReference type="EMBL" id="VEN59465.1"/>
    </source>
</evidence>
<evidence type="ECO:0000256" key="1">
    <source>
        <dbReference type="ARBA" id="ARBA00010701"/>
    </source>
</evidence>
<keyword evidence="5" id="KW-0443">Lipid metabolism</keyword>
<dbReference type="AlphaFoldDB" id="A0A653DGY2"/>